<feature type="region of interest" description="Disordered" evidence="1">
    <location>
        <begin position="201"/>
        <end position="223"/>
    </location>
</feature>
<keyword evidence="3" id="KW-1185">Reference proteome</keyword>
<protein>
    <submittedName>
        <fullName evidence="2">Uncharacterized protein</fullName>
    </submittedName>
</protein>
<dbReference type="EMBL" id="BGZK01000551">
    <property type="protein sequence ID" value="GBP49703.1"/>
    <property type="molecule type" value="Genomic_DNA"/>
</dbReference>
<dbReference type="Proteomes" id="UP000299102">
    <property type="component" value="Unassembled WGS sequence"/>
</dbReference>
<gene>
    <name evidence="2" type="ORF">EVAR_33457_1</name>
</gene>
<comment type="caution">
    <text evidence="2">The sequence shown here is derived from an EMBL/GenBank/DDBJ whole genome shotgun (WGS) entry which is preliminary data.</text>
</comment>
<evidence type="ECO:0000256" key="1">
    <source>
        <dbReference type="SAM" id="MobiDB-lite"/>
    </source>
</evidence>
<accession>A0A4C1WF42</accession>
<evidence type="ECO:0000313" key="3">
    <source>
        <dbReference type="Proteomes" id="UP000299102"/>
    </source>
</evidence>
<organism evidence="2 3">
    <name type="scientific">Eumeta variegata</name>
    <name type="common">Bagworm moth</name>
    <name type="synonym">Eumeta japonica</name>
    <dbReference type="NCBI Taxonomy" id="151549"/>
    <lineage>
        <taxon>Eukaryota</taxon>
        <taxon>Metazoa</taxon>
        <taxon>Ecdysozoa</taxon>
        <taxon>Arthropoda</taxon>
        <taxon>Hexapoda</taxon>
        <taxon>Insecta</taxon>
        <taxon>Pterygota</taxon>
        <taxon>Neoptera</taxon>
        <taxon>Endopterygota</taxon>
        <taxon>Lepidoptera</taxon>
        <taxon>Glossata</taxon>
        <taxon>Ditrysia</taxon>
        <taxon>Tineoidea</taxon>
        <taxon>Psychidae</taxon>
        <taxon>Oiketicinae</taxon>
        <taxon>Eumeta</taxon>
    </lineage>
</organism>
<name>A0A4C1WF42_EUMVA</name>
<reference evidence="2 3" key="1">
    <citation type="journal article" date="2019" name="Commun. Biol.">
        <title>The bagworm genome reveals a unique fibroin gene that provides high tensile strength.</title>
        <authorList>
            <person name="Kono N."/>
            <person name="Nakamura H."/>
            <person name="Ohtoshi R."/>
            <person name="Tomita M."/>
            <person name="Numata K."/>
            <person name="Arakawa K."/>
        </authorList>
    </citation>
    <scope>NUCLEOTIDE SEQUENCE [LARGE SCALE GENOMIC DNA]</scope>
</reference>
<dbReference type="AlphaFoldDB" id="A0A4C1WF42"/>
<proteinExistence type="predicted"/>
<sequence length="270" mass="29797">MERQIRGLTGLDHSLWPRAGGSPLMTIVINAVTSSGTHDLASGPLHGFLQNKQTPLSAYTPRASGPEIYSGAAVRAAISDSRQIDSTLVTSFARRVFEESLLGPTANAKCVQHAAKMILKSKSTSEECWRVRTRTSSAGRRLLILNLTRNHITIRPGGGERRPQLRKQVAYLKRKKKRKGPINIAVTLVRVSLKARSINTRSAENGTGNTALTTAKASEGSQTTVEIRKAADELFRLSEMDVKACTKQRKRRTKEKQKEHTFPIIFIDTL</sequence>
<evidence type="ECO:0000313" key="2">
    <source>
        <dbReference type="EMBL" id="GBP49703.1"/>
    </source>
</evidence>